<feature type="region of interest" description="Disordered" evidence="2">
    <location>
        <begin position="651"/>
        <end position="683"/>
    </location>
</feature>
<dbReference type="CDD" id="cd14369">
    <property type="entry name" value="CUE_VPS9_like"/>
    <property type="match status" value="1"/>
</dbReference>
<dbReference type="VEuPathDB" id="FungiDB:C7M61_001259"/>
<dbReference type="GO" id="GO:0005829">
    <property type="term" value="C:cytosol"/>
    <property type="evidence" value="ECO:0007669"/>
    <property type="project" value="TreeGrafter"/>
</dbReference>
<feature type="compositionally biased region" description="Basic and acidic residues" evidence="2">
    <location>
        <begin position="202"/>
        <end position="222"/>
    </location>
</feature>
<dbReference type="EMBL" id="PYFQ01000001">
    <property type="protein sequence ID" value="PSK41573.1"/>
    <property type="molecule type" value="Genomic_DNA"/>
</dbReference>
<feature type="region of interest" description="Disordered" evidence="2">
    <location>
        <begin position="287"/>
        <end position="310"/>
    </location>
</feature>
<dbReference type="InterPro" id="IPR041545">
    <property type="entry name" value="DUF5601"/>
</dbReference>
<dbReference type="GO" id="GO:0031267">
    <property type="term" value="F:small GTPase binding"/>
    <property type="evidence" value="ECO:0007669"/>
    <property type="project" value="TreeGrafter"/>
</dbReference>
<evidence type="ECO:0008006" key="7">
    <source>
        <dbReference type="Google" id="ProtNLM"/>
    </source>
</evidence>
<dbReference type="InterPro" id="IPR037191">
    <property type="entry name" value="VPS9_dom_sf"/>
</dbReference>
<evidence type="ECO:0000259" key="4">
    <source>
        <dbReference type="PROSITE" id="PS51205"/>
    </source>
</evidence>
<feature type="compositionally biased region" description="Basic and acidic residues" evidence="2">
    <location>
        <begin position="150"/>
        <end position="178"/>
    </location>
</feature>
<dbReference type="GO" id="GO:0030139">
    <property type="term" value="C:endocytic vesicle"/>
    <property type="evidence" value="ECO:0007669"/>
    <property type="project" value="TreeGrafter"/>
</dbReference>
<dbReference type="Proteomes" id="UP000241107">
    <property type="component" value="Unassembled WGS sequence"/>
</dbReference>
<dbReference type="GO" id="GO:0016192">
    <property type="term" value="P:vesicle-mediated transport"/>
    <property type="evidence" value="ECO:0007669"/>
    <property type="project" value="InterPro"/>
</dbReference>
<dbReference type="PROSITE" id="PS51140">
    <property type="entry name" value="CUE"/>
    <property type="match status" value="1"/>
</dbReference>
<dbReference type="InterPro" id="IPR003892">
    <property type="entry name" value="CUE"/>
</dbReference>
<feature type="compositionally biased region" description="Polar residues" evidence="2">
    <location>
        <begin position="79"/>
        <end position="94"/>
    </location>
</feature>
<feature type="region of interest" description="Disordered" evidence="2">
    <location>
        <begin position="1"/>
        <end position="268"/>
    </location>
</feature>
<dbReference type="STRING" id="418784.A0A2P7Z035"/>
<dbReference type="SUPFAM" id="SSF109993">
    <property type="entry name" value="VPS9 domain"/>
    <property type="match status" value="1"/>
</dbReference>
<feature type="domain" description="CUE" evidence="3">
    <location>
        <begin position="684"/>
        <end position="727"/>
    </location>
</feature>
<dbReference type="Gene3D" id="1.10.246.120">
    <property type="match status" value="1"/>
</dbReference>
<name>A0A2P7Z035_9ASCO</name>
<evidence type="ECO:0000256" key="2">
    <source>
        <dbReference type="SAM" id="MobiDB-lite"/>
    </source>
</evidence>
<dbReference type="SMART" id="SM00167">
    <property type="entry name" value="VPS9"/>
    <property type="match status" value="1"/>
</dbReference>
<dbReference type="GO" id="GO:0043130">
    <property type="term" value="F:ubiquitin binding"/>
    <property type="evidence" value="ECO:0007669"/>
    <property type="project" value="InterPro"/>
</dbReference>
<gene>
    <name evidence="5" type="ORF">C7M61_001259</name>
</gene>
<dbReference type="OrthoDB" id="300289at2759"/>
<feature type="domain" description="VPS9" evidence="4">
    <location>
        <begin position="441"/>
        <end position="590"/>
    </location>
</feature>
<comment type="caution">
    <text evidence="5">The sequence shown here is derived from an EMBL/GenBank/DDBJ whole genome shotgun (WGS) entry which is preliminary data.</text>
</comment>
<dbReference type="RefSeq" id="XP_024716272.1">
    <property type="nucleotide sequence ID" value="XM_024856673.1"/>
</dbReference>
<dbReference type="InterPro" id="IPR009060">
    <property type="entry name" value="UBA-like_sf"/>
</dbReference>
<protein>
    <recommendedName>
        <fullName evidence="7">VPS9 domain-containing protein</fullName>
    </recommendedName>
</protein>
<proteinExistence type="predicted"/>
<accession>A0A2P7Z035</accession>
<dbReference type="Pfam" id="PF02204">
    <property type="entry name" value="VPS9"/>
    <property type="match status" value="1"/>
</dbReference>
<dbReference type="Gene3D" id="1.10.8.10">
    <property type="entry name" value="DNA helicase RuvA subunit, C-terminal domain"/>
    <property type="match status" value="1"/>
</dbReference>
<dbReference type="PROSITE" id="PS51205">
    <property type="entry name" value="VPS9"/>
    <property type="match status" value="1"/>
</dbReference>
<dbReference type="GO" id="GO:0005085">
    <property type="term" value="F:guanyl-nucleotide exchange factor activity"/>
    <property type="evidence" value="ECO:0007669"/>
    <property type="project" value="InterPro"/>
</dbReference>
<dbReference type="InterPro" id="IPR003123">
    <property type="entry name" value="VPS9"/>
</dbReference>
<reference evidence="5 6" key="1">
    <citation type="submission" date="2018-03" db="EMBL/GenBank/DDBJ databases">
        <title>Candida pseudohaemulonii genome assembly and annotation.</title>
        <authorList>
            <person name="Munoz J.F."/>
            <person name="Gade L.G."/>
            <person name="Chow N.A."/>
            <person name="Litvintseva A.P."/>
            <person name="Loparev V.N."/>
            <person name="Cuomo C.A."/>
        </authorList>
    </citation>
    <scope>NUCLEOTIDE SEQUENCE [LARGE SCALE GENOMIC DNA]</scope>
    <source>
        <strain evidence="5 6">B12108</strain>
    </source>
</reference>
<dbReference type="Gene3D" id="1.20.1050.80">
    <property type="entry name" value="VPS9 domain"/>
    <property type="match status" value="1"/>
</dbReference>
<evidence type="ECO:0000313" key="5">
    <source>
        <dbReference type="EMBL" id="PSK41573.1"/>
    </source>
</evidence>
<dbReference type="InterPro" id="IPR041804">
    <property type="entry name" value="Vps9_CUE"/>
</dbReference>
<organism evidence="5 6">
    <name type="scientific">Candidozyma pseudohaemuli</name>
    <dbReference type="NCBI Taxonomy" id="418784"/>
    <lineage>
        <taxon>Eukaryota</taxon>
        <taxon>Fungi</taxon>
        <taxon>Dikarya</taxon>
        <taxon>Ascomycota</taxon>
        <taxon>Saccharomycotina</taxon>
        <taxon>Pichiomycetes</taxon>
        <taxon>Metschnikowiaceae</taxon>
        <taxon>Candidozyma</taxon>
    </lineage>
</organism>
<dbReference type="Pfam" id="PF18151">
    <property type="entry name" value="DUF5601"/>
    <property type="match status" value="1"/>
</dbReference>
<evidence type="ECO:0000313" key="6">
    <source>
        <dbReference type="Proteomes" id="UP000241107"/>
    </source>
</evidence>
<keyword evidence="6" id="KW-1185">Reference proteome</keyword>
<feature type="compositionally biased region" description="Basic and acidic residues" evidence="2">
    <location>
        <begin position="95"/>
        <end position="110"/>
    </location>
</feature>
<dbReference type="InterPro" id="IPR045046">
    <property type="entry name" value="Vps9-like"/>
</dbReference>
<dbReference type="SUPFAM" id="SSF46934">
    <property type="entry name" value="UBA-like"/>
    <property type="match status" value="1"/>
</dbReference>
<dbReference type="PANTHER" id="PTHR23101:SF25">
    <property type="entry name" value="GTPASE-ACTIVATING PROTEIN AND VPS9 DOMAIN-CONTAINING PROTEIN 1"/>
    <property type="match status" value="1"/>
</dbReference>
<dbReference type="AlphaFoldDB" id="A0A2P7Z035"/>
<dbReference type="GeneID" id="36564650"/>
<dbReference type="PANTHER" id="PTHR23101">
    <property type="entry name" value="RAB GDP/GTP EXCHANGE FACTOR"/>
    <property type="match status" value="1"/>
</dbReference>
<evidence type="ECO:0000259" key="3">
    <source>
        <dbReference type="PROSITE" id="PS51140"/>
    </source>
</evidence>
<keyword evidence="1" id="KW-0833">Ubl conjugation pathway</keyword>
<sequence length="729" mass="81626">MSFNNPLGFNVSKAIPTTSTTNTNTTSTVTSQTASPAPSKHESEPERPNLKDVQEVKRPPSSSSSSPKVLQPAMATGISDVTPTTVSVTEGTNGSREKTDLIGLFDKFDVNKANGKKNTEDNEEAEIDSLEEKMRQFKPKARQDSNMSTLDDKVEEKEHLSTHLESDQKTDEVTHVDGDNQEAEGNAPQKPVQETPVETLDEDPKSTEHKSAEPTLLDKDQTDLELQNTGVPANEESLEQNSAALQPDVGNEDTLEAPPLAQTESEGAGDVDVLLGTQLETVEDFQLKEDELSSEPPTSAPARPRNKRNNSIQRAYNTINPQEQYQKSHNPFDFQTFLSHIRKKPADPIVRYIRSFLVSFTRQAPSMSTAQRIKAVRQFKQFIKGKFEEYEPFASMDNKDLENSNEGIEKLIMNRLYEYCFSPEVFKKYGNQTQESFLQDLREDLKFASCLDKFSWVLGNHLDIDLNEIAQRKKETSSDSLNYLDHAIKELNKMNSYRAPRDKIICILNSCKIIFSLLRVSKQETNADAFIPLLILVIIRAKTPNIISNVHYIERFRGEEWLMHGETSYYLSSLQGALSFIQNITKDDLTVSSEEFDANIEAWEADVKQRPPELVIPEPQASDTNAAPVIRQNLSPSSVLMASAETVKNSITNYLSSPPPPESNEQTQGNERETAPAPGPSEEDIDAAFQQLSEMFPSLDKIILRDLVVMNDANVEKTLDVCLQLVNES</sequence>
<feature type="compositionally biased region" description="Low complexity" evidence="2">
    <location>
        <begin position="17"/>
        <end position="38"/>
    </location>
</feature>
<evidence type="ECO:0000256" key="1">
    <source>
        <dbReference type="ARBA" id="ARBA00022786"/>
    </source>
</evidence>
<feature type="compositionally biased region" description="Basic and acidic residues" evidence="2">
    <location>
        <begin position="39"/>
        <end position="58"/>
    </location>
</feature>